<dbReference type="InterPro" id="IPR033469">
    <property type="entry name" value="CYTH-like_dom_sf"/>
</dbReference>
<evidence type="ECO:0000313" key="17">
    <source>
        <dbReference type="Proteomes" id="UP000694402"/>
    </source>
</evidence>
<keyword evidence="12" id="KW-0007">Acetylation</keyword>
<dbReference type="Proteomes" id="UP000694402">
    <property type="component" value="Unassembled WGS sequence"/>
</dbReference>
<evidence type="ECO:0000256" key="13">
    <source>
        <dbReference type="ARBA" id="ARBA00048194"/>
    </source>
</evidence>
<feature type="region of interest" description="Disordered" evidence="14">
    <location>
        <begin position="111"/>
        <end position="135"/>
    </location>
</feature>
<evidence type="ECO:0000256" key="7">
    <source>
        <dbReference type="ARBA" id="ARBA00020088"/>
    </source>
</evidence>
<gene>
    <name evidence="16" type="primary">THTPA</name>
</gene>
<accession>A0AAZ3NPK3</accession>
<sequence>MESTMSVEVERKFVCDADIQKQLEEIGAVCIGQKQFQDKYFDTPDFLLTLRDVWLRCRQGCWELKCTTVTKAEDRVGEPQKAELCSRYQEITNLSQIQLKVREFMKEGNGEQKTANQTHPVVHQDTPKTEGAENCPTGNESWLMELNLVCFAEFTTQRCSFTFGGEGDESGVRVDLDQADFGYCVGEIEVLVPKGEDIQSALRKIEKTAQRLGEQGMLGISHLCTYYSFSFNFHGNGCFCQKACIIQIDGIYVLY</sequence>
<comment type="subunit">
    <text evidence="5">Monomer.</text>
</comment>
<reference evidence="16" key="3">
    <citation type="submission" date="2025-09" db="UniProtKB">
        <authorList>
            <consortium name="Ensembl"/>
        </authorList>
    </citation>
    <scope>IDENTIFICATION</scope>
</reference>
<reference evidence="16" key="2">
    <citation type="submission" date="2025-08" db="UniProtKB">
        <authorList>
            <consortium name="Ensembl"/>
        </authorList>
    </citation>
    <scope>IDENTIFICATION</scope>
</reference>
<proteinExistence type="inferred from homology"/>
<dbReference type="InterPro" id="IPR012177">
    <property type="entry name" value="ThTPase_euk"/>
</dbReference>
<feature type="domain" description="CYTH" evidence="15">
    <location>
        <begin position="6"/>
        <end position="233"/>
    </location>
</feature>
<dbReference type="GO" id="GO:0050333">
    <property type="term" value="F:thiamine triphosphate phosphatase activity"/>
    <property type="evidence" value="ECO:0007669"/>
    <property type="project" value="UniProtKB-EC"/>
</dbReference>
<evidence type="ECO:0000256" key="10">
    <source>
        <dbReference type="ARBA" id="ARBA00022801"/>
    </source>
</evidence>
<keyword evidence="9" id="KW-0479">Metal-binding</keyword>
<evidence type="ECO:0000256" key="9">
    <source>
        <dbReference type="ARBA" id="ARBA00022723"/>
    </source>
</evidence>
<dbReference type="GO" id="GO:0005737">
    <property type="term" value="C:cytoplasm"/>
    <property type="evidence" value="ECO:0007669"/>
    <property type="project" value="UniProtKB-SubCell"/>
</dbReference>
<keyword evidence="8" id="KW-0963">Cytoplasm</keyword>
<comment type="subcellular location">
    <subcellularLocation>
        <location evidence="3">Cytoplasm</location>
    </subcellularLocation>
</comment>
<organism evidence="16 17">
    <name type="scientific">Oncorhynchus tshawytscha</name>
    <name type="common">Chinook salmon</name>
    <name type="synonym">Salmo tshawytscha</name>
    <dbReference type="NCBI Taxonomy" id="74940"/>
    <lineage>
        <taxon>Eukaryota</taxon>
        <taxon>Metazoa</taxon>
        <taxon>Chordata</taxon>
        <taxon>Craniata</taxon>
        <taxon>Vertebrata</taxon>
        <taxon>Euteleostomi</taxon>
        <taxon>Actinopterygii</taxon>
        <taxon>Neopterygii</taxon>
        <taxon>Teleostei</taxon>
        <taxon>Protacanthopterygii</taxon>
        <taxon>Salmoniformes</taxon>
        <taxon>Salmonidae</taxon>
        <taxon>Salmoninae</taxon>
        <taxon>Oncorhynchus</taxon>
    </lineage>
</organism>
<keyword evidence="17" id="KW-1185">Reference proteome</keyword>
<evidence type="ECO:0000256" key="4">
    <source>
        <dbReference type="ARBA" id="ARBA00008181"/>
    </source>
</evidence>
<evidence type="ECO:0000259" key="15">
    <source>
        <dbReference type="SMART" id="SM01118"/>
    </source>
</evidence>
<dbReference type="PANTHER" id="PTHR14586:SF1">
    <property type="entry name" value="THIAMINE-TRIPHOSPHATASE"/>
    <property type="match status" value="1"/>
</dbReference>
<protein>
    <recommendedName>
        <fullName evidence="7">Thiamine-triphosphatase</fullName>
        <ecNumber evidence="6">3.6.1.28</ecNumber>
    </recommendedName>
</protein>
<dbReference type="InterPro" id="IPR023577">
    <property type="entry name" value="CYTH_domain"/>
</dbReference>
<name>A0AAZ3NPK3_ONCTS</name>
<keyword evidence="10" id="KW-0378">Hydrolase</keyword>
<evidence type="ECO:0000256" key="2">
    <source>
        <dbReference type="ARBA" id="ARBA00002106"/>
    </source>
</evidence>
<dbReference type="SUPFAM" id="SSF55154">
    <property type="entry name" value="CYTH-like phosphatases"/>
    <property type="match status" value="1"/>
</dbReference>
<dbReference type="CDD" id="cd07758">
    <property type="entry name" value="ThTPase"/>
    <property type="match status" value="1"/>
</dbReference>
<evidence type="ECO:0000256" key="12">
    <source>
        <dbReference type="ARBA" id="ARBA00022990"/>
    </source>
</evidence>
<evidence type="ECO:0000256" key="3">
    <source>
        <dbReference type="ARBA" id="ARBA00004496"/>
    </source>
</evidence>
<evidence type="ECO:0000256" key="6">
    <source>
        <dbReference type="ARBA" id="ARBA00012378"/>
    </source>
</evidence>
<evidence type="ECO:0000256" key="8">
    <source>
        <dbReference type="ARBA" id="ARBA00022490"/>
    </source>
</evidence>
<dbReference type="SMART" id="SM01118">
    <property type="entry name" value="CYTH"/>
    <property type="match status" value="1"/>
</dbReference>
<evidence type="ECO:0000256" key="11">
    <source>
        <dbReference type="ARBA" id="ARBA00022842"/>
    </source>
</evidence>
<dbReference type="GO" id="GO:0006772">
    <property type="term" value="P:thiamine metabolic process"/>
    <property type="evidence" value="ECO:0007669"/>
    <property type="project" value="InterPro"/>
</dbReference>
<dbReference type="PANTHER" id="PTHR14586">
    <property type="entry name" value="THIAMINE-TRIPHOSPHATASE"/>
    <property type="match status" value="1"/>
</dbReference>
<keyword evidence="11" id="KW-0460">Magnesium</keyword>
<dbReference type="Pfam" id="PF01928">
    <property type="entry name" value="CYTH"/>
    <property type="match status" value="1"/>
</dbReference>
<dbReference type="AlphaFoldDB" id="A0AAZ3NPK3"/>
<dbReference type="Gene3D" id="2.40.320.10">
    <property type="entry name" value="Hypothetical Protein Pfu-838710-001"/>
    <property type="match status" value="1"/>
</dbReference>
<dbReference type="GO" id="GO:0000287">
    <property type="term" value="F:magnesium ion binding"/>
    <property type="evidence" value="ECO:0007669"/>
    <property type="project" value="TreeGrafter"/>
</dbReference>
<dbReference type="InterPro" id="IPR039582">
    <property type="entry name" value="THTPA"/>
</dbReference>
<evidence type="ECO:0000256" key="14">
    <source>
        <dbReference type="SAM" id="MobiDB-lite"/>
    </source>
</evidence>
<dbReference type="GeneTree" id="ENSGT00390000005996"/>
<reference evidence="17" key="1">
    <citation type="journal article" date="2018" name="PLoS ONE">
        <title>Chinook salmon (Oncorhynchus tshawytscha) genome and transcriptome.</title>
        <authorList>
            <person name="Christensen K.A."/>
            <person name="Leong J.S."/>
            <person name="Sakhrani D."/>
            <person name="Biagi C.A."/>
            <person name="Minkley D.R."/>
            <person name="Withler R.E."/>
            <person name="Rondeau E.B."/>
            <person name="Koop B.F."/>
            <person name="Devlin R.H."/>
        </authorList>
    </citation>
    <scope>NUCLEOTIDE SEQUENCE [LARGE SCALE GENOMIC DNA]</scope>
</reference>
<evidence type="ECO:0000313" key="16">
    <source>
        <dbReference type="Ensembl" id="ENSOTSP00005106370.1"/>
    </source>
</evidence>
<dbReference type="Ensembl" id="ENSOTST00005187203.1">
    <property type="protein sequence ID" value="ENSOTSP00005106370.1"/>
    <property type="gene ID" value="ENSOTSG00005025450.2"/>
</dbReference>
<evidence type="ECO:0000256" key="1">
    <source>
        <dbReference type="ARBA" id="ARBA00001946"/>
    </source>
</evidence>
<comment type="catalytic activity">
    <reaction evidence="13">
        <text>thiamine triphosphate + H2O = thiamine diphosphate + phosphate + H(+)</text>
        <dbReference type="Rhea" id="RHEA:11744"/>
        <dbReference type="ChEBI" id="CHEBI:15377"/>
        <dbReference type="ChEBI" id="CHEBI:15378"/>
        <dbReference type="ChEBI" id="CHEBI:43474"/>
        <dbReference type="ChEBI" id="CHEBI:58937"/>
        <dbReference type="ChEBI" id="CHEBI:58938"/>
        <dbReference type="EC" id="3.6.1.28"/>
    </reaction>
</comment>
<dbReference type="EC" id="3.6.1.28" evidence="6"/>
<evidence type="ECO:0000256" key="5">
    <source>
        <dbReference type="ARBA" id="ARBA00011245"/>
    </source>
</evidence>
<dbReference type="GO" id="GO:0042357">
    <property type="term" value="P:thiamine diphosphate metabolic process"/>
    <property type="evidence" value="ECO:0007669"/>
    <property type="project" value="TreeGrafter"/>
</dbReference>
<comment type="similarity">
    <text evidence="4">Belongs to the ThTPase family.</text>
</comment>
<comment type="cofactor">
    <cofactor evidence="1">
        <name>Mg(2+)</name>
        <dbReference type="ChEBI" id="CHEBI:18420"/>
    </cofactor>
</comment>
<comment type="function">
    <text evidence="2">Hydrolase highly specific for thiamine triphosphate (ThTP).</text>
</comment>